<name>A0ABW2YYC4_9SPHI</name>
<dbReference type="EMBL" id="JBHTHU010000006">
    <property type="protein sequence ID" value="MFD0750765.1"/>
    <property type="molecule type" value="Genomic_DNA"/>
</dbReference>
<reference evidence="4" key="1">
    <citation type="journal article" date="2019" name="Int. J. Syst. Evol. Microbiol.">
        <title>The Global Catalogue of Microorganisms (GCM) 10K type strain sequencing project: providing services to taxonomists for standard genome sequencing and annotation.</title>
        <authorList>
            <consortium name="The Broad Institute Genomics Platform"/>
            <consortium name="The Broad Institute Genome Sequencing Center for Infectious Disease"/>
            <person name="Wu L."/>
            <person name="Ma J."/>
        </authorList>
    </citation>
    <scope>NUCLEOTIDE SEQUENCE [LARGE SCALE GENOMIC DNA]</scope>
    <source>
        <strain evidence="4">CCUG 63418</strain>
    </source>
</reference>
<dbReference type="Pfam" id="PF01531">
    <property type="entry name" value="Glyco_transf_11"/>
    <property type="match status" value="1"/>
</dbReference>
<dbReference type="CDD" id="cd11301">
    <property type="entry name" value="Fut1_Fut2_like"/>
    <property type="match status" value="1"/>
</dbReference>
<protein>
    <submittedName>
        <fullName evidence="3">Alpha-1,2-fucosyltransferase</fullName>
    </submittedName>
</protein>
<dbReference type="Proteomes" id="UP001596958">
    <property type="component" value="Unassembled WGS sequence"/>
</dbReference>
<proteinExistence type="predicted"/>
<dbReference type="InterPro" id="IPR002516">
    <property type="entry name" value="Glyco_trans_11"/>
</dbReference>
<evidence type="ECO:0000256" key="2">
    <source>
        <dbReference type="ARBA" id="ARBA00022679"/>
    </source>
</evidence>
<dbReference type="PANTHER" id="PTHR11927:SF9">
    <property type="entry name" value="L-FUCOSYLTRANSFERASE"/>
    <property type="match status" value="1"/>
</dbReference>
<evidence type="ECO:0000256" key="1">
    <source>
        <dbReference type="ARBA" id="ARBA00022676"/>
    </source>
</evidence>
<organism evidence="3 4">
    <name type="scientific">Mucilaginibacter calamicampi</name>
    <dbReference type="NCBI Taxonomy" id="1302352"/>
    <lineage>
        <taxon>Bacteria</taxon>
        <taxon>Pseudomonadati</taxon>
        <taxon>Bacteroidota</taxon>
        <taxon>Sphingobacteriia</taxon>
        <taxon>Sphingobacteriales</taxon>
        <taxon>Sphingobacteriaceae</taxon>
        <taxon>Mucilaginibacter</taxon>
    </lineage>
</organism>
<accession>A0ABW2YYC4</accession>
<keyword evidence="1" id="KW-0328">Glycosyltransferase</keyword>
<evidence type="ECO:0000313" key="4">
    <source>
        <dbReference type="Proteomes" id="UP001596958"/>
    </source>
</evidence>
<sequence length="290" mass="33495">MVIVKLISGLGNQLFQYAFGRKMALINNVPLKLDTSFYETQHLRGYVLDRFKIKAEVATKHDIEEVLKLNHLVSKLERYFTGTNKYYYKERKVWSYDASLLSLKKERIYLDGYWQNYKYYNDLDGSILSELTIADEAEPFNYSVYSTILQDEGSVSIHIRRGDYAIDEEANKMMGLLPLGYYDSAVAYINANVPNANFYIFSDDLNWAADNLKIDRPVTFVDVANGRKDYVELNMMSKCNHNIIANSTFSWWGAFINKNPGKIVIGPKNWVATPDVNAQIELLLPEWIKI</sequence>
<keyword evidence="4" id="KW-1185">Reference proteome</keyword>
<evidence type="ECO:0000313" key="3">
    <source>
        <dbReference type="EMBL" id="MFD0750765.1"/>
    </source>
</evidence>
<dbReference type="RefSeq" id="WP_377100319.1">
    <property type="nucleotide sequence ID" value="NZ_JBHTHU010000006.1"/>
</dbReference>
<comment type="caution">
    <text evidence="3">The sequence shown here is derived from an EMBL/GenBank/DDBJ whole genome shotgun (WGS) entry which is preliminary data.</text>
</comment>
<keyword evidence="2" id="KW-0808">Transferase</keyword>
<gene>
    <name evidence="3" type="ORF">ACFQZS_11485</name>
</gene>
<dbReference type="PANTHER" id="PTHR11927">
    <property type="entry name" value="GALACTOSIDE 2-L-FUCOSYLTRANSFERASE"/>
    <property type="match status" value="1"/>
</dbReference>